<accession>A0ACB7S388</accession>
<evidence type="ECO:0000313" key="1">
    <source>
        <dbReference type="EMBL" id="KAH6929627.1"/>
    </source>
</evidence>
<reference evidence="1" key="1">
    <citation type="submission" date="2020-05" db="EMBL/GenBank/DDBJ databases">
        <title>Large-scale comparative analyses of tick genomes elucidate their genetic diversity and vector capacities.</title>
        <authorList>
            <person name="Jia N."/>
            <person name="Wang J."/>
            <person name="Shi W."/>
            <person name="Du L."/>
            <person name="Sun Y."/>
            <person name="Zhan W."/>
            <person name="Jiang J."/>
            <person name="Wang Q."/>
            <person name="Zhang B."/>
            <person name="Ji P."/>
            <person name="Sakyi L.B."/>
            <person name="Cui X."/>
            <person name="Yuan T."/>
            <person name="Jiang B."/>
            <person name="Yang W."/>
            <person name="Lam T.T.-Y."/>
            <person name="Chang Q."/>
            <person name="Ding S."/>
            <person name="Wang X."/>
            <person name="Zhu J."/>
            <person name="Ruan X."/>
            <person name="Zhao L."/>
            <person name="Wei J."/>
            <person name="Que T."/>
            <person name="Du C."/>
            <person name="Cheng J."/>
            <person name="Dai P."/>
            <person name="Han X."/>
            <person name="Huang E."/>
            <person name="Gao Y."/>
            <person name="Liu J."/>
            <person name="Shao H."/>
            <person name="Ye R."/>
            <person name="Li L."/>
            <person name="Wei W."/>
            <person name="Wang X."/>
            <person name="Wang C."/>
            <person name="Yang T."/>
            <person name="Huo Q."/>
            <person name="Li W."/>
            <person name="Guo W."/>
            <person name="Chen H."/>
            <person name="Zhou L."/>
            <person name="Ni X."/>
            <person name="Tian J."/>
            <person name="Zhou Y."/>
            <person name="Sheng Y."/>
            <person name="Liu T."/>
            <person name="Pan Y."/>
            <person name="Xia L."/>
            <person name="Li J."/>
            <person name="Zhao F."/>
            <person name="Cao W."/>
        </authorList>
    </citation>
    <scope>NUCLEOTIDE SEQUENCE</scope>
    <source>
        <strain evidence="1">Hyas-2018</strain>
    </source>
</reference>
<protein>
    <submittedName>
        <fullName evidence="1">Uncharacterized protein</fullName>
    </submittedName>
</protein>
<dbReference type="Proteomes" id="UP000821845">
    <property type="component" value="Chromosome 5"/>
</dbReference>
<name>A0ACB7S388_HYAAI</name>
<comment type="caution">
    <text evidence="1">The sequence shown here is derived from an EMBL/GenBank/DDBJ whole genome shotgun (WGS) entry which is preliminary data.</text>
</comment>
<evidence type="ECO:0000313" key="2">
    <source>
        <dbReference type="Proteomes" id="UP000821845"/>
    </source>
</evidence>
<dbReference type="EMBL" id="CM023485">
    <property type="protein sequence ID" value="KAH6929627.1"/>
    <property type="molecule type" value="Genomic_DNA"/>
</dbReference>
<gene>
    <name evidence="1" type="ORF">HPB50_003332</name>
</gene>
<proteinExistence type="predicted"/>
<sequence>MDVAETEDAARGTEEIAKRTEMLESSTASTGVDPKGDELVDQQTAGNTSGAAENQASAPDFPASVGGATLRRDPPVSPAVACDPTGPTATAPGSSSASKIDDPKGPNALNQEKGGVRTQTGVSAAGKRRFPKTSTDSESASVSGVEEPPAKVPHGRRSSLRPRPSISADKRAGKTESLDEGQSLVPDGSGGAGGVKPRARRET</sequence>
<keyword evidence="2" id="KW-1185">Reference proteome</keyword>
<organism evidence="1 2">
    <name type="scientific">Hyalomma asiaticum</name>
    <name type="common">Tick</name>
    <dbReference type="NCBI Taxonomy" id="266040"/>
    <lineage>
        <taxon>Eukaryota</taxon>
        <taxon>Metazoa</taxon>
        <taxon>Ecdysozoa</taxon>
        <taxon>Arthropoda</taxon>
        <taxon>Chelicerata</taxon>
        <taxon>Arachnida</taxon>
        <taxon>Acari</taxon>
        <taxon>Parasitiformes</taxon>
        <taxon>Ixodida</taxon>
        <taxon>Ixodoidea</taxon>
        <taxon>Ixodidae</taxon>
        <taxon>Hyalomminae</taxon>
        <taxon>Hyalomma</taxon>
    </lineage>
</organism>